<gene>
    <name evidence="4" type="ORF">PGLA1383_LOCUS48669</name>
</gene>
<feature type="domain" description="Phospholipase/carboxylesterase/thioesterase" evidence="3">
    <location>
        <begin position="317"/>
        <end position="429"/>
    </location>
</feature>
<dbReference type="Gene3D" id="3.40.50.1820">
    <property type="entry name" value="alpha/beta hydrolase"/>
    <property type="match status" value="1"/>
</dbReference>
<comment type="caution">
    <text evidence="4">The sequence shown here is derived from an EMBL/GenBank/DDBJ whole genome shotgun (WGS) entry which is preliminary data.</text>
</comment>
<organism evidence="4 5">
    <name type="scientific">Polarella glacialis</name>
    <name type="common">Dinoflagellate</name>
    <dbReference type="NCBI Taxonomy" id="89957"/>
    <lineage>
        <taxon>Eukaryota</taxon>
        <taxon>Sar</taxon>
        <taxon>Alveolata</taxon>
        <taxon>Dinophyceae</taxon>
        <taxon>Suessiales</taxon>
        <taxon>Suessiaceae</taxon>
        <taxon>Polarella</taxon>
    </lineage>
</organism>
<dbReference type="GO" id="GO:0016787">
    <property type="term" value="F:hydrolase activity"/>
    <property type="evidence" value="ECO:0007669"/>
    <property type="project" value="UniProtKB-KW"/>
</dbReference>
<name>A0A813H4Y4_POLGL</name>
<proteinExistence type="inferred from homology"/>
<evidence type="ECO:0000313" key="5">
    <source>
        <dbReference type="Proteomes" id="UP000654075"/>
    </source>
</evidence>
<dbReference type="InterPro" id="IPR029058">
    <property type="entry name" value="AB_hydrolase_fold"/>
</dbReference>
<keyword evidence="5" id="KW-1185">Reference proteome</keyword>
<protein>
    <recommendedName>
        <fullName evidence="3">Phospholipase/carboxylesterase/thioesterase domain-containing protein</fullName>
    </recommendedName>
</protein>
<dbReference type="InterPro" id="IPR003140">
    <property type="entry name" value="PLipase/COase/thioEstase"/>
</dbReference>
<comment type="similarity">
    <text evidence="1">Belongs to the AB hydrolase superfamily. AB hydrolase 2 family.</text>
</comment>
<dbReference type="PANTHER" id="PTHR10655">
    <property type="entry name" value="LYSOPHOSPHOLIPASE-RELATED"/>
    <property type="match status" value="1"/>
</dbReference>
<sequence length="434" mass="45413">MAATTWKVVGGADKGGIVVRAGKALTSAQLPERLATGAVVQELQLEGERLKYSRLSGDGPQMGWVSLRLKDKELLVEVDAGGAAIPKKKPADTLKKSWDQKFLFKGCGANLRALEGGTAGASRDQLFEFLMRQHVSPELRLNFGDQIPEHMYDTSLSDEEDCIMFFQTAGHLGSEATGKRRASPGGVRQRVEMLGGLRCIVVEREGTEVPSTVVVLAHGIDVLGDDLYGLAHRLALRGLRLVLPEAPHTSSTEREEEAALQVACPIDEHESDRVEWRRPLREWWPRQAGWEKGLAGSAPLLARCAAAAAAAAGNGPTPRLVLGGFSQGAALALAAAASKDLPALAGLLLLAPPGLSDGQGQSLGTSSLAGTSVLVACGDSDEVAPVAAGRELHKALTQAAAAGPGDVAVYAGGHEVTSEVADLVAAFLARLPTG</sequence>
<dbReference type="Pfam" id="PF02230">
    <property type="entry name" value="Abhydrolase_2"/>
    <property type="match status" value="1"/>
</dbReference>
<dbReference type="InterPro" id="IPR050565">
    <property type="entry name" value="LYPA1-2/EST-like"/>
</dbReference>
<dbReference type="OrthoDB" id="436449at2759"/>
<evidence type="ECO:0000313" key="4">
    <source>
        <dbReference type="EMBL" id="CAE8632739.1"/>
    </source>
</evidence>
<accession>A0A813H4Y4</accession>
<keyword evidence="2" id="KW-0378">Hydrolase</keyword>
<evidence type="ECO:0000256" key="2">
    <source>
        <dbReference type="ARBA" id="ARBA00022801"/>
    </source>
</evidence>
<dbReference type="AlphaFoldDB" id="A0A813H4Y4"/>
<dbReference type="PANTHER" id="PTHR10655:SF17">
    <property type="entry name" value="LYSOPHOSPHOLIPASE-LIKE PROTEIN 1"/>
    <property type="match status" value="1"/>
</dbReference>
<dbReference type="Proteomes" id="UP000654075">
    <property type="component" value="Unassembled WGS sequence"/>
</dbReference>
<evidence type="ECO:0000259" key="3">
    <source>
        <dbReference type="Pfam" id="PF02230"/>
    </source>
</evidence>
<dbReference type="SUPFAM" id="SSF53474">
    <property type="entry name" value="alpha/beta-Hydrolases"/>
    <property type="match status" value="1"/>
</dbReference>
<reference evidence="4" key="1">
    <citation type="submission" date="2021-02" db="EMBL/GenBank/DDBJ databases">
        <authorList>
            <person name="Dougan E. K."/>
            <person name="Rhodes N."/>
            <person name="Thang M."/>
            <person name="Chan C."/>
        </authorList>
    </citation>
    <scope>NUCLEOTIDE SEQUENCE</scope>
</reference>
<dbReference type="EMBL" id="CAJNNV010030516">
    <property type="protein sequence ID" value="CAE8632739.1"/>
    <property type="molecule type" value="Genomic_DNA"/>
</dbReference>
<evidence type="ECO:0000256" key="1">
    <source>
        <dbReference type="ARBA" id="ARBA00006499"/>
    </source>
</evidence>